<evidence type="ECO:0000313" key="3">
    <source>
        <dbReference type="Proteomes" id="UP000518266"/>
    </source>
</evidence>
<dbReference type="AlphaFoldDB" id="A0A7J5YKS1"/>
<dbReference type="Proteomes" id="UP000518266">
    <property type="component" value="Unassembled WGS sequence"/>
</dbReference>
<dbReference type="OrthoDB" id="10588794at2759"/>
<protein>
    <submittedName>
        <fullName evidence="2">Uncharacterized protein</fullName>
    </submittedName>
</protein>
<comment type="caution">
    <text evidence="2">The sequence shown here is derived from an EMBL/GenBank/DDBJ whole genome shotgun (WGS) entry which is preliminary data.</text>
</comment>
<feature type="compositionally biased region" description="Polar residues" evidence="1">
    <location>
        <begin position="120"/>
        <end position="133"/>
    </location>
</feature>
<reference evidence="2 3" key="1">
    <citation type="submission" date="2020-03" db="EMBL/GenBank/DDBJ databases">
        <title>Dissostichus mawsoni Genome sequencing and assembly.</title>
        <authorList>
            <person name="Park H."/>
        </authorList>
    </citation>
    <scope>NUCLEOTIDE SEQUENCE [LARGE SCALE GENOMIC DNA]</scope>
    <source>
        <strain evidence="2">DM0001</strain>
        <tissue evidence="2">Muscle</tissue>
    </source>
</reference>
<sequence length="133" mass="15349">ASPRIPAINILNNTADPIVPKTDNGEKKERDNRCHSRFHRYGYETHLHSRRRRLQKMNEEDGARLHCPQTLQYFRCHLGEVADAFAIPNYKRVAVVHDNASNMKLCTETQKKEPEKWGNVQGSTAQDTRYSCA</sequence>
<evidence type="ECO:0000313" key="2">
    <source>
        <dbReference type="EMBL" id="KAF3849339.1"/>
    </source>
</evidence>
<proteinExistence type="predicted"/>
<accession>A0A7J5YKS1</accession>
<keyword evidence="3" id="KW-1185">Reference proteome</keyword>
<gene>
    <name evidence="2" type="ORF">F7725_015836</name>
</gene>
<name>A0A7J5YKS1_DISMA</name>
<evidence type="ECO:0000256" key="1">
    <source>
        <dbReference type="SAM" id="MobiDB-lite"/>
    </source>
</evidence>
<organism evidence="2 3">
    <name type="scientific">Dissostichus mawsoni</name>
    <name type="common">Antarctic cod</name>
    <dbReference type="NCBI Taxonomy" id="36200"/>
    <lineage>
        <taxon>Eukaryota</taxon>
        <taxon>Metazoa</taxon>
        <taxon>Chordata</taxon>
        <taxon>Craniata</taxon>
        <taxon>Vertebrata</taxon>
        <taxon>Euteleostomi</taxon>
        <taxon>Actinopterygii</taxon>
        <taxon>Neopterygii</taxon>
        <taxon>Teleostei</taxon>
        <taxon>Neoteleostei</taxon>
        <taxon>Acanthomorphata</taxon>
        <taxon>Eupercaria</taxon>
        <taxon>Perciformes</taxon>
        <taxon>Notothenioidei</taxon>
        <taxon>Nototheniidae</taxon>
        <taxon>Dissostichus</taxon>
    </lineage>
</organism>
<feature type="non-terminal residue" evidence="2">
    <location>
        <position position="1"/>
    </location>
</feature>
<feature type="region of interest" description="Disordered" evidence="1">
    <location>
        <begin position="114"/>
        <end position="133"/>
    </location>
</feature>
<dbReference type="EMBL" id="JAAKFY010000012">
    <property type="protein sequence ID" value="KAF3849339.1"/>
    <property type="molecule type" value="Genomic_DNA"/>
</dbReference>